<dbReference type="CDD" id="cd02947">
    <property type="entry name" value="TRX_family"/>
    <property type="match status" value="1"/>
</dbReference>
<evidence type="ECO:0008006" key="6">
    <source>
        <dbReference type="Google" id="ProtNLM"/>
    </source>
</evidence>
<dbReference type="InterPro" id="IPR036249">
    <property type="entry name" value="Thioredoxin-like_sf"/>
</dbReference>
<dbReference type="PANTHER" id="PTHR46115">
    <property type="entry name" value="THIOREDOXIN-LIKE PROTEIN 1"/>
    <property type="match status" value="1"/>
</dbReference>
<feature type="domain" description="PITH" evidence="3">
    <location>
        <begin position="116"/>
        <end position="284"/>
    </location>
</feature>
<name>A0AAN9TH98_9HEMI</name>
<dbReference type="SUPFAM" id="SSF49785">
    <property type="entry name" value="Galactose-binding domain-like"/>
    <property type="match status" value="1"/>
</dbReference>
<dbReference type="InterPro" id="IPR013766">
    <property type="entry name" value="Thioredoxin_domain"/>
</dbReference>
<dbReference type="Proteomes" id="UP001367676">
    <property type="component" value="Unassembled WGS sequence"/>
</dbReference>
<dbReference type="InterPro" id="IPR010400">
    <property type="entry name" value="PITH_dom"/>
</dbReference>
<dbReference type="Gene3D" id="2.60.120.470">
    <property type="entry name" value="PITH domain"/>
    <property type="match status" value="1"/>
</dbReference>
<dbReference type="PROSITE" id="PS51532">
    <property type="entry name" value="PITH"/>
    <property type="match status" value="1"/>
</dbReference>
<dbReference type="GO" id="GO:0005737">
    <property type="term" value="C:cytoplasm"/>
    <property type="evidence" value="ECO:0007669"/>
    <property type="project" value="UniProtKB-ARBA"/>
</dbReference>
<evidence type="ECO:0000313" key="5">
    <source>
        <dbReference type="Proteomes" id="UP001367676"/>
    </source>
</evidence>
<keyword evidence="1" id="KW-1015">Disulfide bond</keyword>
<protein>
    <recommendedName>
        <fullName evidence="6">Thioredoxin-like protein 1</fullName>
    </recommendedName>
</protein>
<dbReference type="Pfam" id="PF00085">
    <property type="entry name" value="Thioredoxin"/>
    <property type="match status" value="1"/>
</dbReference>
<accession>A0AAN9TH98</accession>
<evidence type="ECO:0000259" key="2">
    <source>
        <dbReference type="PROSITE" id="PS51352"/>
    </source>
</evidence>
<dbReference type="InterPro" id="IPR017937">
    <property type="entry name" value="Thioredoxin_CS"/>
</dbReference>
<dbReference type="Gene3D" id="3.40.30.10">
    <property type="entry name" value="Glutaredoxin"/>
    <property type="match status" value="1"/>
</dbReference>
<gene>
    <name evidence="4" type="ORF">V9T40_001827</name>
</gene>
<dbReference type="PRINTS" id="PR00421">
    <property type="entry name" value="THIOREDOXIN"/>
</dbReference>
<evidence type="ECO:0000259" key="3">
    <source>
        <dbReference type="PROSITE" id="PS51532"/>
    </source>
</evidence>
<evidence type="ECO:0000256" key="1">
    <source>
        <dbReference type="ARBA" id="ARBA00023157"/>
    </source>
</evidence>
<evidence type="ECO:0000313" key="4">
    <source>
        <dbReference type="EMBL" id="KAK7590214.1"/>
    </source>
</evidence>
<feature type="domain" description="Thioredoxin" evidence="2">
    <location>
        <begin position="1"/>
        <end position="107"/>
    </location>
</feature>
<keyword evidence="5" id="KW-1185">Reference proteome</keyword>
<dbReference type="PROSITE" id="PS00194">
    <property type="entry name" value="THIOREDOXIN_1"/>
    <property type="match status" value="1"/>
</dbReference>
<organism evidence="4 5">
    <name type="scientific">Parthenolecanium corni</name>
    <dbReference type="NCBI Taxonomy" id="536013"/>
    <lineage>
        <taxon>Eukaryota</taxon>
        <taxon>Metazoa</taxon>
        <taxon>Ecdysozoa</taxon>
        <taxon>Arthropoda</taxon>
        <taxon>Hexapoda</taxon>
        <taxon>Insecta</taxon>
        <taxon>Pterygota</taxon>
        <taxon>Neoptera</taxon>
        <taxon>Paraneoptera</taxon>
        <taxon>Hemiptera</taxon>
        <taxon>Sternorrhyncha</taxon>
        <taxon>Coccoidea</taxon>
        <taxon>Coccidae</taxon>
        <taxon>Parthenolecanium</taxon>
    </lineage>
</organism>
<dbReference type="Pfam" id="PF06201">
    <property type="entry name" value="PITH"/>
    <property type="match status" value="1"/>
</dbReference>
<dbReference type="EMBL" id="JBBCAQ010000022">
    <property type="protein sequence ID" value="KAK7590214.1"/>
    <property type="molecule type" value="Genomic_DNA"/>
</dbReference>
<dbReference type="InterPro" id="IPR037047">
    <property type="entry name" value="PITH_dom_sf"/>
</dbReference>
<reference evidence="4 5" key="1">
    <citation type="submission" date="2024-03" db="EMBL/GenBank/DDBJ databases">
        <title>Adaptation during the transition from Ophiocordyceps entomopathogen to insect associate is accompanied by gene loss and intensified selection.</title>
        <authorList>
            <person name="Ward C.M."/>
            <person name="Onetto C.A."/>
            <person name="Borneman A.R."/>
        </authorList>
    </citation>
    <scope>NUCLEOTIDE SEQUENCE [LARGE SCALE GENOMIC DNA]</scope>
    <source>
        <strain evidence="4">AWRI1</strain>
        <tissue evidence="4">Single Adult Female</tissue>
    </source>
</reference>
<dbReference type="InterPro" id="IPR008979">
    <property type="entry name" value="Galactose-bd-like_sf"/>
</dbReference>
<dbReference type="FunFam" id="3.40.30.10:FF:000245">
    <property type="entry name" value="Thioredoxin"/>
    <property type="match status" value="1"/>
</dbReference>
<dbReference type="AlphaFoldDB" id="A0AAN9TH98"/>
<comment type="caution">
    <text evidence="4">The sequence shown here is derived from an EMBL/GenBank/DDBJ whole genome shotgun (WGS) entry which is preliminary data.</text>
</comment>
<sequence length="288" mass="31872">MPLIVIKDDANFLQEMNNQGVKLVVVDFTASWCGPCRRIAPIFEELSRKYSRATFMKVDVDLCKETAASQGVSAMPTFVFYRNKSKLDRIQGADPQALEAKVKQYYGSTDSADGDDDDSCVPGVMNLATFIQKGQCEALNDADDHSLSAFLETPNSYLESDCDPQLILSYAFTQAVKVHSLRIKAPATSGPKTIKLFCNLPTTIDFDAATSNIPTQELELTPKDLEGDPINLRYVKFQNVQNLQIFVKDNQADEEITRIDKLVILGLPLATTNMSEFKRISGKAGEGH</sequence>
<dbReference type="PROSITE" id="PS51352">
    <property type="entry name" value="THIOREDOXIN_2"/>
    <property type="match status" value="1"/>
</dbReference>
<proteinExistence type="predicted"/>
<dbReference type="SUPFAM" id="SSF52833">
    <property type="entry name" value="Thioredoxin-like"/>
    <property type="match status" value="1"/>
</dbReference>